<dbReference type="InterPro" id="IPR021444">
    <property type="entry name" value="DUF3094"/>
</dbReference>
<feature type="transmembrane region" description="Helical" evidence="1">
    <location>
        <begin position="32"/>
        <end position="52"/>
    </location>
</feature>
<evidence type="ECO:0000313" key="2">
    <source>
        <dbReference type="EMBL" id="QNH75597.1"/>
    </source>
</evidence>
<keyword evidence="1" id="KW-0472">Membrane</keyword>
<keyword evidence="1" id="KW-1133">Transmembrane helix</keyword>
<dbReference type="Proteomes" id="UP000515277">
    <property type="component" value="Chromosome"/>
</dbReference>
<evidence type="ECO:0000256" key="1">
    <source>
        <dbReference type="SAM" id="Phobius"/>
    </source>
</evidence>
<dbReference type="EMBL" id="CP060201">
    <property type="protein sequence ID" value="QNH75597.1"/>
    <property type="molecule type" value="Genomic_DNA"/>
</dbReference>
<keyword evidence="1" id="KW-0812">Transmembrane</keyword>
<organism evidence="2 3">
    <name type="scientific">Pseudomonas protegens</name>
    <dbReference type="NCBI Taxonomy" id="380021"/>
    <lineage>
        <taxon>Bacteria</taxon>
        <taxon>Pseudomonadati</taxon>
        <taxon>Pseudomonadota</taxon>
        <taxon>Gammaproteobacteria</taxon>
        <taxon>Pseudomonadales</taxon>
        <taxon>Pseudomonadaceae</taxon>
        <taxon>Pseudomonas</taxon>
    </lineage>
</organism>
<proteinExistence type="predicted"/>
<dbReference type="Pfam" id="PF11293">
    <property type="entry name" value="DUF3094"/>
    <property type="match status" value="1"/>
</dbReference>
<name>A0A7G7X6K2_9PSED</name>
<reference evidence="3" key="1">
    <citation type="journal article" date="2020" name="Microbiol. Resour. Announc.">
        <title>Complete genome sequences of four natural Pseudomonas isolates that catabolize a wide range of aromatic compounds relevant to lignin valorization.</title>
        <authorList>
            <person name="Hatmaker E.A."/>
            <person name="Presley G."/>
            <person name="Cannon O."/>
            <person name="Guss A.M."/>
            <person name="Elkins J.G."/>
        </authorList>
    </citation>
    <scope>NUCLEOTIDE SEQUENCE [LARGE SCALE GENOMIC DNA]</scope>
    <source>
        <strain evidence="3">H1F5C</strain>
    </source>
</reference>
<evidence type="ECO:0000313" key="3">
    <source>
        <dbReference type="Proteomes" id="UP000515277"/>
    </source>
</evidence>
<sequence length="57" mass="6719">MSSRLNPDDQRHVEEYLQLPQHQVERRPFRPWMLLVVVVAVTVALGLLSRFISYLTL</sequence>
<gene>
    <name evidence="2" type="ORF">GGI48_20040</name>
</gene>
<accession>A0A7G7X6K2</accession>
<dbReference type="AlphaFoldDB" id="A0A7G7X6K2"/>
<protein>
    <submittedName>
        <fullName evidence="2">DUF3094 family protein</fullName>
    </submittedName>
</protein>
<dbReference type="RefSeq" id="WP_016968158.1">
    <property type="nucleotide sequence ID" value="NZ_CP060201.1"/>
</dbReference>